<sequence length="142" mass="15061">MMVRPLSLDLRTRIAAALKDGMTVRAAAERFGVSAATAVRIGQLDRSGKGLMPTKIGGYAKPTLRGAAADAVRQRLQVKPDWTVRALSAELKSAGINVSHDTVWRFLRSEGKTFKKNAGGKRAGASEGNPVPDAMEDPSTSA</sequence>
<keyword evidence="3" id="KW-1185">Reference proteome</keyword>
<dbReference type="EMBL" id="BLAJ01000041">
    <property type="protein sequence ID" value="GES53793.1"/>
    <property type="molecule type" value="Genomic_DNA"/>
</dbReference>
<protein>
    <recommendedName>
        <fullName evidence="4">Transposase</fullName>
    </recommendedName>
</protein>
<evidence type="ECO:0000313" key="3">
    <source>
        <dbReference type="Proteomes" id="UP000390335"/>
    </source>
</evidence>
<accession>A0ABQ0ZE43</accession>
<gene>
    <name evidence="2" type="ORF">RsS93_64070</name>
</gene>
<dbReference type="SUPFAM" id="SSF46689">
    <property type="entry name" value="Homeodomain-like"/>
    <property type="match status" value="1"/>
</dbReference>
<organism evidence="2 3">
    <name type="scientific">Rhizobium dioscoreae</name>
    <dbReference type="NCBI Taxonomy" id="2653122"/>
    <lineage>
        <taxon>Bacteria</taxon>
        <taxon>Pseudomonadati</taxon>
        <taxon>Pseudomonadota</taxon>
        <taxon>Alphaproteobacteria</taxon>
        <taxon>Hyphomicrobiales</taxon>
        <taxon>Rhizobiaceae</taxon>
        <taxon>Rhizobium/Agrobacterium group</taxon>
        <taxon>Rhizobium</taxon>
    </lineage>
</organism>
<evidence type="ECO:0000256" key="1">
    <source>
        <dbReference type="SAM" id="MobiDB-lite"/>
    </source>
</evidence>
<comment type="caution">
    <text evidence="2">The sequence shown here is derived from an EMBL/GenBank/DDBJ whole genome shotgun (WGS) entry which is preliminary data.</text>
</comment>
<feature type="region of interest" description="Disordered" evidence="1">
    <location>
        <begin position="115"/>
        <end position="142"/>
    </location>
</feature>
<dbReference type="InterPro" id="IPR009057">
    <property type="entry name" value="Homeodomain-like_sf"/>
</dbReference>
<proteinExistence type="predicted"/>
<name>A0ABQ0ZE43_9HYPH</name>
<evidence type="ECO:0008006" key="4">
    <source>
        <dbReference type="Google" id="ProtNLM"/>
    </source>
</evidence>
<dbReference type="Proteomes" id="UP000390335">
    <property type="component" value="Unassembled WGS sequence"/>
</dbReference>
<evidence type="ECO:0000313" key="2">
    <source>
        <dbReference type="EMBL" id="GES53793.1"/>
    </source>
</evidence>
<reference evidence="2 3" key="1">
    <citation type="journal article" date="2020" name="Genome Biol. Evol.">
        <title>Rhizobium dioscoreae sp. nov., a plant growth-promoting bacterium isolated from yam (Dioscorea species).</title>
        <authorList>
            <person name="Ouyabe M."/>
            <person name="Tanaka N."/>
            <person name="Shiwa Y."/>
            <person name="Fujita N."/>
            <person name="Kikuno H."/>
            <person name="Babil P."/>
            <person name="Shiwachi H."/>
        </authorList>
    </citation>
    <scope>NUCLEOTIDE SEQUENCE [LARGE SCALE GENOMIC DNA]</scope>
    <source>
        <strain evidence="2 3">S-93</strain>
    </source>
</reference>